<dbReference type="GO" id="GO:0006355">
    <property type="term" value="P:regulation of DNA-templated transcription"/>
    <property type="evidence" value="ECO:0007669"/>
    <property type="project" value="InterPro"/>
</dbReference>
<dbReference type="SMART" id="SM00421">
    <property type="entry name" value="HTH_LUXR"/>
    <property type="match status" value="1"/>
</dbReference>
<sequence length="303" mass="32216">MEFSRLFAHVGEAISSSGSRRFPRVMYSLISAAVPVDEIRISELAVDATPDGDLAVRSLGAVGAVGAALAKAGPAAACYGPQMPPRSGASCVHVDDTLAGHGPTHALLHRFVLMQAAIVPPRCAQFHLLTRKRGHYYLISLYRTNTFDDFSSREQTVLKELSHVLFPIVETHVAALDSAPPPAHAAAAAPPATQSGRERVARRFADRLRQAGVKLSTREIEACTALLAGDTVPAIAVRFALRESTVETYLKRAAVKLGFGGRHGLTRWMLDEAAGAAGEAAAGARRDGTRSVRRDCASPYVGT</sequence>
<dbReference type="AlphaFoldDB" id="A0A318IW09"/>
<feature type="domain" description="HTH luxR-type" evidence="1">
    <location>
        <begin position="229"/>
        <end position="256"/>
    </location>
</feature>
<dbReference type="Proteomes" id="UP000247755">
    <property type="component" value="Unassembled WGS sequence"/>
</dbReference>
<dbReference type="EMBL" id="QJJY01000009">
    <property type="protein sequence ID" value="PXX33861.1"/>
    <property type="molecule type" value="Genomic_DNA"/>
</dbReference>
<accession>A0A318IW09</accession>
<dbReference type="SUPFAM" id="SSF46894">
    <property type="entry name" value="C-terminal effector domain of the bipartite response regulators"/>
    <property type="match status" value="1"/>
</dbReference>
<organism evidence="2 3">
    <name type="scientific">Burkholderia pyrrocinia</name>
    <name type="common">Pseudomonas pyrrocinia</name>
    <dbReference type="NCBI Taxonomy" id="60550"/>
    <lineage>
        <taxon>Bacteria</taxon>
        <taxon>Pseudomonadati</taxon>
        <taxon>Pseudomonadota</taxon>
        <taxon>Betaproteobacteria</taxon>
        <taxon>Burkholderiales</taxon>
        <taxon>Burkholderiaceae</taxon>
        <taxon>Burkholderia</taxon>
        <taxon>Burkholderia cepacia complex</taxon>
    </lineage>
</organism>
<evidence type="ECO:0000313" key="2">
    <source>
        <dbReference type="EMBL" id="PXX33861.1"/>
    </source>
</evidence>
<dbReference type="InterPro" id="IPR036388">
    <property type="entry name" value="WH-like_DNA-bd_sf"/>
</dbReference>
<reference evidence="2 3" key="1">
    <citation type="submission" date="2018-05" db="EMBL/GenBank/DDBJ databases">
        <title>Comparative genomics of bacterial root endophytes of switchgrass collected from native prairies over two seasons.</title>
        <authorList>
            <person name="Tang Y."/>
        </authorList>
    </citation>
    <scope>NUCLEOTIDE SEQUENCE [LARGE SCALE GENOMIC DNA]</scope>
    <source>
        <strain evidence="2 3">NFIX32</strain>
    </source>
</reference>
<dbReference type="InterPro" id="IPR000792">
    <property type="entry name" value="Tscrpt_reg_LuxR_C"/>
</dbReference>
<evidence type="ECO:0000259" key="1">
    <source>
        <dbReference type="PROSITE" id="PS00622"/>
    </source>
</evidence>
<protein>
    <submittedName>
        <fullName evidence="2">Regulatory LuxR family protein</fullName>
    </submittedName>
</protein>
<proteinExistence type="predicted"/>
<dbReference type="InterPro" id="IPR016032">
    <property type="entry name" value="Sig_transdc_resp-reg_C-effctor"/>
</dbReference>
<gene>
    <name evidence="2" type="ORF">NA66_1009124</name>
</gene>
<dbReference type="PROSITE" id="PS00622">
    <property type="entry name" value="HTH_LUXR_1"/>
    <property type="match status" value="1"/>
</dbReference>
<dbReference type="GO" id="GO:0003677">
    <property type="term" value="F:DNA binding"/>
    <property type="evidence" value="ECO:0007669"/>
    <property type="project" value="InterPro"/>
</dbReference>
<comment type="caution">
    <text evidence="2">The sequence shown here is derived from an EMBL/GenBank/DDBJ whole genome shotgun (WGS) entry which is preliminary data.</text>
</comment>
<dbReference type="Pfam" id="PF00196">
    <property type="entry name" value="GerE"/>
    <property type="match status" value="1"/>
</dbReference>
<name>A0A318IW09_BURPY</name>
<dbReference type="Gene3D" id="1.10.10.10">
    <property type="entry name" value="Winged helix-like DNA-binding domain superfamily/Winged helix DNA-binding domain"/>
    <property type="match status" value="1"/>
</dbReference>
<evidence type="ECO:0000313" key="3">
    <source>
        <dbReference type="Proteomes" id="UP000247755"/>
    </source>
</evidence>